<evidence type="ECO:0000256" key="2">
    <source>
        <dbReference type="ARBA" id="ARBA00005474"/>
    </source>
</evidence>
<evidence type="ECO:0000256" key="4">
    <source>
        <dbReference type="ARBA" id="ARBA00023242"/>
    </source>
</evidence>
<gene>
    <name evidence="7" type="ORF">QJS04_geneDACA006553</name>
</gene>
<accession>A0AAV9AZX6</accession>
<reference evidence="7" key="1">
    <citation type="journal article" date="2023" name="Nat. Commun.">
        <title>Diploid and tetraploid genomes of Acorus and the evolution of monocots.</title>
        <authorList>
            <person name="Ma L."/>
            <person name="Liu K.W."/>
            <person name="Li Z."/>
            <person name="Hsiao Y.Y."/>
            <person name="Qi Y."/>
            <person name="Fu T."/>
            <person name="Tang G.D."/>
            <person name="Zhang D."/>
            <person name="Sun W.H."/>
            <person name="Liu D.K."/>
            <person name="Li Y."/>
            <person name="Chen G.Z."/>
            <person name="Liu X.D."/>
            <person name="Liao X.Y."/>
            <person name="Jiang Y.T."/>
            <person name="Yu X."/>
            <person name="Hao Y."/>
            <person name="Huang J."/>
            <person name="Zhao X.W."/>
            <person name="Ke S."/>
            <person name="Chen Y.Y."/>
            <person name="Wu W.L."/>
            <person name="Hsu J.L."/>
            <person name="Lin Y.F."/>
            <person name="Huang M.D."/>
            <person name="Li C.Y."/>
            <person name="Huang L."/>
            <person name="Wang Z.W."/>
            <person name="Zhao X."/>
            <person name="Zhong W.Y."/>
            <person name="Peng D.H."/>
            <person name="Ahmad S."/>
            <person name="Lan S."/>
            <person name="Zhang J.S."/>
            <person name="Tsai W.C."/>
            <person name="Van de Peer Y."/>
            <person name="Liu Z.J."/>
        </authorList>
    </citation>
    <scope>NUCLEOTIDE SEQUENCE</scope>
    <source>
        <strain evidence="7">SCP</strain>
    </source>
</reference>
<comment type="caution">
    <text evidence="7">The sequence shown here is derived from an EMBL/GenBank/DDBJ whole genome shotgun (WGS) entry which is preliminary data.</text>
</comment>
<dbReference type="EMBL" id="JAUJYN010000006">
    <property type="protein sequence ID" value="KAK1269708.1"/>
    <property type="molecule type" value="Genomic_DNA"/>
</dbReference>
<name>A0AAV9AZX6_ACOGR</name>
<reference evidence="7" key="2">
    <citation type="submission" date="2023-06" db="EMBL/GenBank/DDBJ databases">
        <authorList>
            <person name="Ma L."/>
            <person name="Liu K.-W."/>
            <person name="Li Z."/>
            <person name="Hsiao Y.-Y."/>
            <person name="Qi Y."/>
            <person name="Fu T."/>
            <person name="Tang G."/>
            <person name="Zhang D."/>
            <person name="Sun W.-H."/>
            <person name="Liu D.-K."/>
            <person name="Li Y."/>
            <person name="Chen G.-Z."/>
            <person name="Liu X.-D."/>
            <person name="Liao X.-Y."/>
            <person name="Jiang Y.-T."/>
            <person name="Yu X."/>
            <person name="Hao Y."/>
            <person name="Huang J."/>
            <person name="Zhao X.-W."/>
            <person name="Ke S."/>
            <person name="Chen Y.-Y."/>
            <person name="Wu W.-L."/>
            <person name="Hsu J.-L."/>
            <person name="Lin Y.-F."/>
            <person name="Huang M.-D."/>
            <person name="Li C.-Y."/>
            <person name="Huang L."/>
            <person name="Wang Z.-W."/>
            <person name="Zhao X."/>
            <person name="Zhong W.-Y."/>
            <person name="Peng D.-H."/>
            <person name="Ahmad S."/>
            <person name="Lan S."/>
            <person name="Zhang J.-S."/>
            <person name="Tsai W.-C."/>
            <person name="Van De Peer Y."/>
            <person name="Liu Z.-J."/>
        </authorList>
    </citation>
    <scope>NUCLEOTIDE SEQUENCE</scope>
    <source>
        <strain evidence="7">SCP</strain>
        <tissue evidence="7">Leaves</tissue>
    </source>
</reference>
<evidence type="ECO:0000256" key="1">
    <source>
        <dbReference type="ARBA" id="ARBA00004123"/>
    </source>
</evidence>
<evidence type="ECO:0000313" key="7">
    <source>
        <dbReference type="EMBL" id="KAK1269708.1"/>
    </source>
</evidence>
<keyword evidence="8" id="KW-1185">Reference proteome</keyword>
<comment type="similarity">
    <text evidence="2">Belongs to the LOB domain-containing protein family.</text>
</comment>
<proteinExistence type="inferred from homology"/>
<dbReference type="InterPro" id="IPR004883">
    <property type="entry name" value="LOB"/>
</dbReference>
<dbReference type="PROSITE" id="PS50891">
    <property type="entry name" value="LOB"/>
    <property type="match status" value="1"/>
</dbReference>
<evidence type="ECO:0000256" key="3">
    <source>
        <dbReference type="ARBA" id="ARBA00022473"/>
    </source>
</evidence>
<feature type="region of interest" description="Disordered" evidence="5">
    <location>
        <begin position="98"/>
        <end position="126"/>
    </location>
</feature>
<dbReference type="AlphaFoldDB" id="A0AAV9AZX6"/>
<dbReference type="PANTHER" id="PTHR31301">
    <property type="entry name" value="LOB DOMAIN-CONTAINING PROTEIN 4-RELATED"/>
    <property type="match status" value="1"/>
</dbReference>
<keyword evidence="3" id="KW-0217">Developmental protein</keyword>
<dbReference type="Proteomes" id="UP001179952">
    <property type="component" value="Unassembled WGS sequence"/>
</dbReference>
<feature type="domain" description="LOB" evidence="6">
    <location>
        <begin position="1"/>
        <end position="96"/>
    </location>
</feature>
<comment type="subcellular location">
    <subcellularLocation>
        <location evidence="1">Nucleus</location>
    </subcellularLocation>
</comment>
<dbReference type="Pfam" id="PF03195">
    <property type="entry name" value="LOB"/>
    <property type="match status" value="1"/>
</dbReference>
<protein>
    <submittedName>
        <fullName evidence="7">LOB domain-containing protein 36</fullName>
    </submittedName>
</protein>
<dbReference type="GO" id="GO:0005634">
    <property type="term" value="C:nucleus"/>
    <property type="evidence" value="ECO:0007669"/>
    <property type="project" value="UniProtKB-SubCell"/>
</dbReference>
<dbReference type="PANTHER" id="PTHR31301:SF83">
    <property type="entry name" value="PROTEIN ASYMMETRIC LEAVES 2"/>
    <property type="match status" value="1"/>
</dbReference>
<sequence length="126" mass="14017">MGSECTGDCVFAPHFPPDEPARFAAYVDHVFGIANLSNLLNGIDLSKRDDAVDNLVYDAQARRIRDSVHGIDPSLYALFEMMGHLEHRHSMNKRKFSSYNPQAAAPAGNNSMKLPPSFARGRRSRL</sequence>
<evidence type="ECO:0000313" key="8">
    <source>
        <dbReference type="Proteomes" id="UP001179952"/>
    </source>
</evidence>
<evidence type="ECO:0000256" key="5">
    <source>
        <dbReference type="SAM" id="MobiDB-lite"/>
    </source>
</evidence>
<evidence type="ECO:0000259" key="6">
    <source>
        <dbReference type="PROSITE" id="PS50891"/>
    </source>
</evidence>
<organism evidence="7 8">
    <name type="scientific">Acorus gramineus</name>
    <name type="common">Dwarf sweet flag</name>
    <dbReference type="NCBI Taxonomy" id="55184"/>
    <lineage>
        <taxon>Eukaryota</taxon>
        <taxon>Viridiplantae</taxon>
        <taxon>Streptophyta</taxon>
        <taxon>Embryophyta</taxon>
        <taxon>Tracheophyta</taxon>
        <taxon>Spermatophyta</taxon>
        <taxon>Magnoliopsida</taxon>
        <taxon>Liliopsida</taxon>
        <taxon>Acoraceae</taxon>
        <taxon>Acorus</taxon>
    </lineage>
</organism>
<keyword evidence="4" id="KW-0539">Nucleus</keyword>